<evidence type="ECO:0000256" key="4">
    <source>
        <dbReference type="ARBA" id="ARBA00022801"/>
    </source>
</evidence>
<comment type="caution">
    <text evidence="12">The sequence shown here is derived from an EMBL/GenBank/DDBJ whole genome shotgun (WGS) entry which is preliminary data.</text>
</comment>
<evidence type="ECO:0000256" key="2">
    <source>
        <dbReference type="ARBA" id="ARBA00022481"/>
    </source>
</evidence>
<dbReference type="GO" id="GO:0004113">
    <property type="term" value="F:2',3'-cyclic-nucleotide 3'-phosphodiesterase activity"/>
    <property type="evidence" value="ECO:0007669"/>
    <property type="project" value="InterPro"/>
</dbReference>
<feature type="signal peptide" evidence="10">
    <location>
        <begin position="1"/>
        <end position="24"/>
    </location>
</feature>
<keyword evidence="4" id="KW-0378">Hydrolase</keyword>
<proteinExistence type="predicted"/>
<feature type="region of interest" description="Disordered" evidence="9">
    <location>
        <begin position="310"/>
        <end position="333"/>
    </location>
</feature>
<feature type="domain" description="Cyclic nucleotide phosphodiesterase catalytic" evidence="11">
    <location>
        <begin position="172"/>
        <end position="406"/>
    </location>
</feature>
<evidence type="ECO:0000256" key="1">
    <source>
        <dbReference type="ARBA" id="ARBA00004635"/>
    </source>
</evidence>
<dbReference type="Proteomes" id="UP001152320">
    <property type="component" value="Chromosome 4"/>
</dbReference>
<evidence type="ECO:0000256" key="10">
    <source>
        <dbReference type="SAM" id="SignalP"/>
    </source>
</evidence>
<sequence>MFRRGNRLLNLGLPLLTLLRVGLSSPNQRATCPAFSFLSHDFFCQMSHEMEGQVSSKKKNYFPFLNDQPTIDYIKTSRLMMYLPECSDILDSIKHVYPEAKIFSEQSSCSDQTTSAVLNEVKKWLESFSNESAVFAVINDPRLITTEKLKPFGNLSVAFRLVQVYVDQTNFIPLFYGWFFNLPDSEDLRQQGHELLKHLNKEEKFVEEFSKHAIDGPTKGKVDICKYFDTRTLVVGQTLLHCTAFFTNFKQMKETEDYNNHHRQDITRAFKMQIIGFLVTPRTFGVRLKLGDKELQLWHDDIQVAQEVTPQDGNKDEGWKPSKYSPTNGRGSTSHLTLAVREDISAAETGRDLKEIIKREVENQKSGKKVLTLELEIGDARCYGDGLWAIYLNKPQTFTALFSNYYVPEPE</sequence>
<evidence type="ECO:0000256" key="6">
    <source>
        <dbReference type="ARBA" id="ARBA00023136"/>
    </source>
</evidence>
<keyword evidence="13" id="KW-1185">Reference proteome</keyword>
<reference evidence="12" key="1">
    <citation type="submission" date="2021-10" db="EMBL/GenBank/DDBJ databases">
        <title>Tropical sea cucumber genome reveals ecological adaptation and Cuvierian tubules defense mechanism.</title>
        <authorList>
            <person name="Chen T."/>
        </authorList>
    </citation>
    <scope>NUCLEOTIDE SEQUENCE</scope>
    <source>
        <strain evidence="12">Nanhai2018</strain>
        <tissue evidence="12">Muscle</tissue>
    </source>
</reference>
<keyword evidence="10" id="KW-0732">Signal</keyword>
<keyword evidence="2" id="KW-0488">Methylation</keyword>
<evidence type="ECO:0000256" key="9">
    <source>
        <dbReference type="SAM" id="MobiDB-lite"/>
    </source>
</evidence>
<organism evidence="12 13">
    <name type="scientific">Holothuria leucospilota</name>
    <name type="common">Black long sea cucumber</name>
    <name type="synonym">Mertensiothuria leucospilota</name>
    <dbReference type="NCBI Taxonomy" id="206669"/>
    <lineage>
        <taxon>Eukaryota</taxon>
        <taxon>Metazoa</taxon>
        <taxon>Echinodermata</taxon>
        <taxon>Eleutherozoa</taxon>
        <taxon>Echinozoa</taxon>
        <taxon>Holothuroidea</taxon>
        <taxon>Aspidochirotacea</taxon>
        <taxon>Aspidochirotida</taxon>
        <taxon>Holothuriidae</taxon>
        <taxon>Holothuria</taxon>
    </lineage>
</organism>
<dbReference type="EMBL" id="JAIZAY010000004">
    <property type="protein sequence ID" value="KAJ8044164.1"/>
    <property type="molecule type" value="Genomic_DNA"/>
</dbReference>
<accession>A0A9Q1CGP7</accession>
<keyword evidence="8" id="KW-0636">Prenylation</keyword>
<dbReference type="InterPro" id="IPR009097">
    <property type="entry name" value="Cyclic_Pdiesterase"/>
</dbReference>
<keyword evidence="3" id="KW-0597">Phosphoprotein</keyword>
<dbReference type="AlphaFoldDB" id="A0A9Q1CGP7"/>
<keyword evidence="5" id="KW-0694">RNA-binding</keyword>
<evidence type="ECO:0000256" key="7">
    <source>
        <dbReference type="ARBA" id="ARBA00023288"/>
    </source>
</evidence>
<evidence type="ECO:0000259" key="11">
    <source>
        <dbReference type="Pfam" id="PF05881"/>
    </source>
</evidence>
<dbReference type="PANTHER" id="PTHR10156:SF0">
    <property type="entry name" value="2',3'-CYCLIC-NUCLEOTIDE 3'-PHOSPHODIESTERASE"/>
    <property type="match status" value="1"/>
</dbReference>
<dbReference type="PANTHER" id="PTHR10156">
    <property type="entry name" value="2',3'-CYCLIC-NUCLEOTIDE 3'-PHOSPHODIESTERASE"/>
    <property type="match status" value="1"/>
</dbReference>
<evidence type="ECO:0000313" key="13">
    <source>
        <dbReference type="Proteomes" id="UP001152320"/>
    </source>
</evidence>
<name>A0A9Q1CGP7_HOLLE</name>
<gene>
    <name evidence="12" type="ORF">HOLleu_11548</name>
</gene>
<dbReference type="GO" id="GO:0003723">
    <property type="term" value="F:RNA binding"/>
    <property type="evidence" value="ECO:0007669"/>
    <property type="project" value="UniProtKB-KW"/>
</dbReference>
<dbReference type="Gene3D" id="3.90.1740.10">
    <property type="entry name" value="2',3'-cyclic nucleotide 3'-phosphodiesterase superfamily"/>
    <property type="match status" value="1"/>
</dbReference>
<dbReference type="InterPro" id="IPR008431">
    <property type="entry name" value="CNPase"/>
</dbReference>
<feature type="compositionally biased region" description="Polar residues" evidence="9">
    <location>
        <begin position="324"/>
        <end position="333"/>
    </location>
</feature>
<protein>
    <submittedName>
        <fullName evidence="12">2',3'-cyclic-nucleotide 3'-phosphodiesterase</fullName>
    </submittedName>
</protein>
<dbReference type="GO" id="GO:0016020">
    <property type="term" value="C:membrane"/>
    <property type="evidence" value="ECO:0007669"/>
    <property type="project" value="UniProtKB-SubCell"/>
</dbReference>
<dbReference type="GO" id="GO:0009214">
    <property type="term" value="P:cyclic nucleotide catabolic process"/>
    <property type="evidence" value="ECO:0007669"/>
    <property type="project" value="InterPro"/>
</dbReference>
<evidence type="ECO:0000256" key="3">
    <source>
        <dbReference type="ARBA" id="ARBA00022553"/>
    </source>
</evidence>
<dbReference type="OrthoDB" id="3231855at2759"/>
<feature type="chain" id="PRO_5040445666" evidence="10">
    <location>
        <begin position="25"/>
        <end position="411"/>
    </location>
</feature>
<comment type="subcellular location">
    <subcellularLocation>
        <location evidence="1">Membrane</location>
        <topology evidence="1">Lipid-anchor</topology>
    </subcellularLocation>
</comment>
<dbReference type="GO" id="GO:0005737">
    <property type="term" value="C:cytoplasm"/>
    <property type="evidence" value="ECO:0007669"/>
    <property type="project" value="TreeGrafter"/>
</dbReference>
<dbReference type="SUPFAM" id="SSF55144">
    <property type="entry name" value="LigT-like"/>
    <property type="match status" value="1"/>
</dbReference>
<keyword evidence="6" id="KW-0472">Membrane</keyword>
<dbReference type="Pfam" id="PF05881">
    <property type="entry name" value="CNPase"/>
    <property type="match status" value="1"/>
</dbReference>
<evidence type="ECO:0000256" key="5">
    <source>
        <dbReference type="ARBA" id="ARBA00022884"/>
    </source>
</evidence>
<keyword evidence="7" id="KW-0449">Lipoprotein</keyword>
<evidence type="ECO:0000256" key="8">
    <source>
        <dbReference type="ARBA" id="ARBA00023289"/>
    </source>
</evidence>
<evidence type="ECO:0000313" key="12">
    <source>
        <dbReference type="EMBL" id="KAJ8044164.1"/>
    </source>
</evidence>
<dbReference type="InterPro" id="IPR047325">
    <property type="entry name" value="CNPase_cat"/>
</dbReference>